<keyword evidence="2" id="KW-1185">Reference proteome</keyword>
<dbReference type="InterPro" id="IPR007411">
    <property type="entry name" value="EpmC"/>
</dbReference>
<sequence>MSAALRLEQVFADCFCDSHNTVLRGGADEPLYQPARRTQQQHQIFYRDDYFASALHEVAHWCIAGAKRRQLPDYGYWYQPDGRSGRQQQEFEAVEALPQALEWHFSLACAQDFHISADNLTGETIDADSFERQVIKQAQRLCEEGLGQRAGAFRLALAEEFGGLATPQIEVFDALQNSFSRCL</sequence>
<evidence type="ECO:0000313" key="1">
    <source>
        <dbReference type="EMBL" id="MCX2981461.1"/>
    </source>
</evidence>
<dbReference type="Proteomes" id="UP001143362">
    <property type="component" value="Unassembled WGS sequence"/>
</dbReference>
<dbReference type="Pfam" id="PF04315">
    <property type="entry name" value="EpmC"/>
    <property type="match status" value="1"/>
</dbReference>
<dbReference type="RefSeq" id="WP_279245462.1">
    <property type="nucleotide sequence ID" value="NZ_SHNN01000002.1"/>
</dbReference>
<accession>A0ABT3TGM5</accession>
<reference evidence="1" key="1">
    <citation type="submission" date="2019-02" db="EMBL/GenBank/DDBJ databases">
        <authorList>
            <person name="Li S.-H."/>
        </authorList>
    </citation>
    <scope>NUCLEOTIDE SEQUENCE</scope>
    <source>
        <strain evidence="1">IMCC14734</strain>
    </source>
</reference>
<comment type="caution">
    <text evidence="1">The sequence shown here is derived from an EMBL/GenBank/DDBJ whole genome shotgun (WGS) entry which is preliminary data.</text>
</comment>
<proteinExistence type="predicted"/>
<dbReference type="EMBL" id="SHNN01000002">
    <property type="protein sequence ID" value="MCX2981461.1"/>
    <property type="molecule type" value="Genomic_DNA"/>
</dbReference>
<evidence type="ECO:0000313" key="2">
    <source>
        <dbReference type="Proteomes" id="UP001143362"/>
    </source>
</evidence>
<gene>
    <name evidence="1" type="ORF">EYC98_11380</name>
</gene>
<protein>
    <submittedName>
        <fullName evidence="1">Transporting ATPase</fullName>
    </submittedName>
</protein>
<organism evidence="1 2">
    <name type="scientific">Candidatus Litorirhabdus singularis</name>
    <dbReference type="NCBI Taxonomy" id="2518993"/>
    <lineage>
        <taxon>Bacteria</taxon>
        <taxon>Pseudomonadati</taxon>
        <taxon>Pseudomonadota</taxon>
        <taxon>Gammaproteobacteria</taxon>
        <taxon>Cellvibrionales</taxon>
        <taxon>Halieaceae</taxon>
        <taxon>Candidatus Litorirhabdus</taxon>
    </lineage>
</organism>
<name>A0ABT3TGM5_9GAMM</name>